<accession>A0A162R5Z2</accession>
<sequence>MNSCDFIPKNNDAKEWLAAIPKLKTYIDEYQNGGNAKGQVKNEKMSQQSILNNINSSIDSDYYITDMEYNCPGIGYGRFDYVAINKKKGKAGKYGLALIELKYRTSAFGTSREEKNGKTSYGSGIVGHALNFSRFVYGVKNNNSFQREKVANTKYDKLEFLREETVNILRNKIDLGLLDIESNEMYGILDDENIDISKNNVETLLICVACEDEYKAKDTISKYLGFNNVAEENVEKLKTNGEIAHSFKLKCFITKEDTVESLYENQFTDLSI</sequence>
<keyword evidence="2" id="KW-1185">Reference proteome</keyword>
<evidence type="ECO:0000313" key="1">
    <source>
        <dbReference type="EMBL" id="KZL89481.1"/>
    </source>
</evidence>
<comment type="caution">
    <text evidence="1">The sequence shown here is derived from an EMBL/GenBank/DDBJ whole genome shotgun (WGS) entry which is preliminary data.</text>
</comment>
<proteinExistence type="predicted"/>
<dbReference type="RefSeq" id="WP_066628458.1">
    <property type="nucleotide sequence ID" value="NZ_FQXL01000053.1"/>
</dbReference>
<dbReference type="PATRIC" id="fig|1121326.3.peg.5035"/>
<organism evidence="1 2">
    <name type="scientific">Clostridium magnum DSM 2767</name>
    <dbReference type="NCBI Taxonomy" id="1121326"/>
    <lineage>
        <taxon>Bacteria</taxon>
        <taxon>Bacillati</taxon>
        <taxon>Bacillota</taxon>
        <taxon>Clostridia</taxon>
        <taxon>Eubacteriales</taxon>
        <taxon>Clostridiaceae</taxon>
        <taxon>Clostridium</taxon>
    </lineage>
</organism>
<reference evidence="1 2" key="1">
    <citation type="submission" date="2016-04" db="EMBL/GenBank/DDBJ databases">
        <title>Genome sequence of Clostridium magnum DSM 2767.</title>
        <authorList>
            <person name="Poehlein A."/>
            <person name="Uhlig R."/>
            <person name="Fischer R."/>
            <person name="Bahl H."/>
            <person name="Daniel R."/>
        </authorList>
    </citation>
    <scope>NUCLEOTIDE SEQUENCE [LARGE SCALE GENOMIC DNA]</scope>
    <source>
        <strain evidence="1 2">DSM 2767</strain>
    </source>
</reference>
<dbReference type="Proteomes" id="UP000076603">
    <property type="component" value="Unassembled WGS sequence"/>
</dbReference>
<dbReference type="EMBL" id="LWAE01000008">
    <property type="protein sequence ID" value="KZL89481.1"/>
    <property type="molecule type" value="Genomic_DNA"/>
</dbReference>
<dbReference type="AlphaFoldDB" id="A0A162R5Z2"/>
<dbReference type="OrthoDB" id="10018189at2"/>
<name>A0A162R5Z2_9CLOT</name>
<protein>
    <submittedName>
        <fullName evidence="1">Uncharacterized protein</fullName>
    </submittedName>
</protein>
<evidence type="ECO:0000313" key="2">
    <source>
        <dbReference type="Proteomes" id="UP000076603"/>
    </source>
</evidence>
<dbReference type="STRING" id="1121326.CLMAG_49700"/>
<gene>
    <name evidence="1" type="ORF">CLMAG_49700</name>
</gene>